<dbReference type="AlphaFoldDB" id="A0A2P6V5L3"/>
<accession>A0A2P6V5L3</accession>
<dbReference type="Gene3D" id="1.10.287.110">
    <property type="entry name" value="DnaJ domain"/>
    <property type="match status" value="1"/>
</dbReference>
<organism evidence="4 5">
    <name type="scientific">Micractinium conductrix</name>
    <dbReference type="NCBI Taxonomy" id="554055"/>
    <lineage>
        <taxon>Eukaryota</taxon>
        <taxon>Viridiplantae</taxon>
        <taxon>Chlorophyta</taxon>
        <taxon>core chlorophytes</taxon>
        <taxon>Trebouxiophyceae</taxon>
        <taxon>Chlorellales</taxon>
        <taxon>Chlorellaceae</taxon>
        <taxon>Chlorella clade</taxon>
        <taxon>Micractinium</taxon>
    </lineage>
</organism>
<evidence type="ECO:0000259" key="3">
    <source>
        <dbReference type="PROSITE" id="PS50076"/>
    </source>
</evidence>
<evidence type="ECO:0000313" key="5">
    <source>
        <dbReference type="Proteomes" id="UP000239649"/>
    </source>
</evidence>
<dbReference type="InterPro" id="IPR002939">
    <property type="entry name" value="DnaJ_C"/>
</dbReference>
<feature type="compositionally biased region" description="Basic and acidic residues" evidence="2">
    <location>
        <begin position="63"/>
        <end position="98"/>
    </location>
</feature>
<dbReference type="InterPro" id="IPR001623">
    <property type="entry name" value="DnaJ_domain"/>
</dbReference>
<protein>
    <submittedName>
        <fullName evidence="4">DnaJ-like protein subfamily B member 13-like</fullName>
    </submittedName>
</protein>
<dbReference type="Gene3D" id="2.60.260.20">
    <property type="entry name" value="Urease metallochaperone UreE, N-terminal domain"/>
    <property type="match status" value="1"/>
</dbReference>
<comment type="caution">
    <text evidence="4">The sequence shown here is derived from an EMBL/GenBank/DDBJ whole genome shotgun (WGS) entry which is preliminary data.</text>
</comment>
<evidence type="ECO:0000256" key="2">
    <source>
        <dbReference type="SAM" id="MobiDB-lite"/>
    </source>
</evidence>
<dbReference type="InterPro" id="IPR036869">
    <property type="entry name" value="J_dom_sf"/>
</dbReference>
<dbReference type="PROSITE" id="PS50076">
    <property type="entry name" value="DNAJ_2"/>
    <property type="match status" value="1"/>
</dbReference>
<dbReference type="GO" id="GO:0006457">
    <property type="term" value="P:protein folding"/>
    <property type="evidence" value="ECO:0007669"/>
    <property type="project" value="InterPro"/>
</dbReference>
<gene>
    <name evidence="4" type="ORF">C2E20_7147</name>
</gene>
<dbReference type="OrthoDB" id="445556at2759"/>
<dbReference type="PANTHER" id="PTHR24078">
    <property type="entry name" value="DNAJ HOMOLOG SUBFAMILY C MEMBER"/>
    <property type="match status" value="1"/>
</dbReference>
<dbReference type="PANTHER" id="PTHR24078:SF519">
    <property type="entry name" value="DNAJ HOMOLOG SUBFAMILY B MEMBER 13"/>
    <property type="match status" value="1"/>
</dbReference>
<evidence type="ECO:0000313" key="4">
    <source>
        <dbReference type="EMBL" id="PSC69372.1"/>
    </source>
</evidence>
<name>A0A2P6V5L3_9CHLO</name>
<dbReference type="InterPro" id="IPR008971">
    <property type="entry name" value="HSP40/DnaJ_pept-bd"/>
</dbReference>
<keyword evidence="5" id="KW-1185">Reference proteome</keyword>
<dbReference type="InterPro" id="IPR051339">
    <property type="entry name" value="DnaJ_subfamily_B"/>
</dbReference>
<keyword evidence="1" id="KW-0143">Chaperone</keyword>
<dbReference type="SMART" id="SM00271">
    <property type="entry name" value="DnaJ"/>
    <property type="match status" value="1"/>
</dbReference>
<dbReference type="CDD" id="cd06257">
    <property type="entry name" value="DnaJ"/>
    <property type="match status" value="1"/>
</dbReference>
<dbReference type="PROSITE" id="PS00636">
    <property type="entry name" value="DNAJ_1"/>
    <property type="match status" value="1"/>
</dbReference>
<dbReference type="GO" id="GO:0051082">
    <property type="term" value="F:unfolded protein binding"/>
    <property type="evidence" value="ECO:0007669"/>
    <property type="project" value="InterPro"/>
</dbReference>
<dbReference type="InterPro" id="IPR018253">
    <property type="entry name" value="DnaJ_domain_CS"/>
</dbReference>
<dbReference type="Proteomes" id="UP000239649">
    <property type="component" value="Unassembled WGS sequence"/>
</dbReference>
<reference evidence="4 5" key="1">
    <citation type="journal article" date="2018" name="Plant J.">
        <title>Genome sequences of Chlorella sorokiniana UTEX 1602 and Micractinium conductrix SAG 241.80: implications to maltose excretion by a green alga.</title>
        <authorList>
            <person name="Arriola M.B."/>
            <person name="Velmurugan N."/>
            <person name="Zhang Y."/>
            <person name="Plunkett M.H."/>
            <person name="Hondzo H."/>
            <person name="Barney B.M."/>
        </authorList>
    </citation>
    <scope>NUCLEOTIDE SEQUENCE [LARGE SCALE GENOMIC DNA]</scope>
    <source>
        <strain evidence="4 5">SAG 241.80</strain>
    </source>
</reference>
<feature type="region of interest" description="Disordered" evidence="2">
    <location>
        <begin position="56"/>
        <end position="105"/>
    </location>
</feature>
<dbReference type="Pfam" id="PF01556">
    <property type="entry name" value="DnaJ_C"/>
    <property type="match status" value="1"/>
</dbReference>
<dbReference type="GO" id="GO:0051087">
    <property type="term" value="F:protein-folding chaperone binding"/>
    <property type="evidence" value="ECO:0007669"/>
    <property type="project" value="TreeGrafter"/>
</dbReference>
<dbReference type="EMBL" id="LHPF02000027">
    <property type="protein sequence ID" value="PSC69372.1"/>
    <property type="molecule type" value="Genomic_DNA"/>
</dbReference>
<dbReference type="SUPFAM" id="SSF46565">
    <property type="entry name" value="Chaperone J-domain"/>
    <property type="match status" value="1"/>
</dbReference>
<feature type="domain" description="J" evidence="3">
    <location>
        <begin position="120"/>
        <end position="190"/>
    </location>
</feature>
<proteinExistence type="predicted"/>
<dbReference type="PRINTS" id="PR00625">
    <property type="entry name" value="JDOMAIN"/>
</dbReference>
<dbReference type="STRING" id="554055.A0A2P6V5L3"/>
<feature type="region of interest" description="Disordered" evidence="2">
    <location>
        <begin position="19"/>
        <end position="44"/>
    </location>
</feature>
<dbReference type="SUPFAM" id="SSF49493">
    <property type="entry name" value="HSP40/DnaJ peptide-binding domain"/>
    <property type="match status" value="1"/>
</dbReference>
<feature type="compositionally biased region" description="Basic and acidic residues" evidence="2">
    <location>
        <begin position="19"/>
        <end position="33"/>
    </location>
</feature>
<dbReference type="Pfam" id="PF00226">
    <property type="entry name" value="DnaJ"/>
    <property type="match status" value="1"/>
</dbReference>
<evidence type="ECO:0000256" key="1">
    <source>
        <dbReference type="ARBA" id="ARBA00023186"/>
    </source>
</evidence>
<sequence>MADYGAIELRAGAGAIAERNEEANRRRLERERAGAAGGPLRVTDPTALARLMEQMRTQAEQQRGAEEAREAERRRREGAAYRTPEQRAEEARKARETAAADVESGDEARVLEKRFDPSRDYYALLGIPRSASAAEVKKAYKKLALLHHPDKHKGAGEEQQAAVADKFKQIVEAFDVLSNEEKRALYDKIRDFQEHHPGRGLPVLSDEEKAMMRSGIAELARLRRMGAKAVKHAPLEREVFISLEKLNHGCTKTVPVERRRVRPDGAEFMSTKNIHLVVRRGSREGDKHLFENDGCEGVDTMPGDLVITLRAKPHPVFRRCGPKDLEIFAAAVAPGDVMFAVEVATLTKRRRPLLVGSALREAAANGGAGGTWQAVLRGEGLYDAADPWEQPAGDLTVRLRYPACLLAEARISCCLAPAPVHLLGSGGDAVSAALAAGSVAGMLGHRREVAEMAAAAASGSSGSSGSGSGSGRQLTAMCVVLEGDDSASAGGCGPVPAASPAAAAMLRALQRRVPGLQARTAVAGCMLDEQWAALGHADVVILDLPEQAPAADGWVAADPAPPGGSSAAAAQQEARVAAAAAAAASGGLLEAVWQRFWGGALVVGVGNACALLGRQPALQQGSNSAAAPAVLPWYLVRAGGGADGWATLHAALTAAPASPDGNASGSGSPLRGVGVLRSGCWVANPVSGRAEMLVAPCRDVLVATAAWNAAHDPSDVGLEEGDDEFGFYCELAAQ</sequence>
<dbReference type="GO" id="GO:0005829">
    <property type="term" value="C:cytosol"/>
    <property type="evidence" value="ECO:0007669"/>
    <property type="project" value="TreeGrafter"/>
</dbReference>